<dbReference type="RefSeq" id="XP_056771520.1">
    <property type="nucleotide sequence ID" value="XM_056903753.1"/>
</dbReference>
<dbReference type="Proteomes" id="UP001213681">
    <property type="component" value="Unassembled WGS sequence"/>
</dbReference>
<proteinExistence type="predicted"/>
<dbReference type="AlphaFoldDB" id="A0AAD6CG04"/>
<gene>
    <name evidence="2" type="ORF">N7458_000359</name>
</gene>
<keyword evidence="3" id="KW-1185">Reference proteome</keyword>
<feature type="compositionally biased region" description="Polar residues" evidence="1">
    <location>
        <begin position="191"/>
        <end position="201"/>
    </location>
</feature>
<sequence length="218" mass="24213">MSIVQETACGVNIQLDRLQQQITRPEKLLYTEDAPPVLVRRLQNVIGSISVTSKTQSFLPATRLVDLLTDPSLTRQLPVPADVRVEAETETEEHVSDYLWLVAAKASVQASGLVMHSLLDQTLRLQEETYYWNEVLGSFWNSGLYTAQTTPTRLWHWSKGLPSLRNASSASLSRSLAAQWAQFYQIARQSMSESPSDSTGPLPSDLAAPRLAKKETAS</sequence>
<reference evidence="2" key="2">
    <citation type="journal article" date="2023" name="IMA Fungus">
        <title>Comparative genomic study of the Penicillium genus elucidates a diverse pangenome and 15 lateral gene transfer events.</title>
        <authorList>
            <person name="Petersen C."/>
            <person name="Sorensen T."/>
            <person name="Nielsen M.R."/>
            <person name="Sondergaard T.E."/>
            <person name="Sorensen J.L."/>
            <person name="Fitzpatrick D.A."/>
            <person name="Frisvad J.C."/>
            <person name="Nielsen K.L."/>
        </authorList>
    </citation>
    <scope>NUCLEOTIDE SEQUENCE</scope>
    <source>
        <strain evidence="2">IBT 16125</strain>
    </source>
</reference>
<evidence type="ECO:0000313" key="3">
    <source>
        <dbReference type="Proteomes" id="UP001213681"/>
    </source>
</evidence>
<evidence type="ECO:0000313" key="2">
    <source>
        <dbReference type="EMBL" id="KAJ5464673.1"/>
    </source>
</evidence>
<dbReference type="EMBL" id="JAPVEA010000001">
    <property type="protein sequence ID" value="KAJ5464673.1"/>
    <property type="molecule type" value="Genomic_DNA"/>
</dbReference>
<comment type="caution">
    <text evidence="2">The sequence shown here is derived from an EMBL/GenBank/DDBJ whole genome shotgun (WGS) entry which is preliminary data.</text>
</comment>
<protein>
    <submittedName>
        <fullName evidence="2">Uncharacterized protein</fullName>
    </submittedName>
</protein>
<reference evidence="2" key="1">
    <citation type="submission" date="2022-12" db="EMBL/GenBank/DDBJ databases">
        <authorList>
            <person name="Petersen C."/>
        </authorList>
    </citation>
    <scope>NUCLEOTIDE SEQUENCE</scope>
    <source>
        <strain evidence="2">IBT 16125</strain>
    </source>
</reference>
<feature type="region of interest" description="Disordered" evidence="1">
    <location>
        <begin position="191"/>
        <end position="218"/>
    </location>
</feature>
<dbReference type="GeneID" id="81593996"/>
<organism evidence="2 3">
    <name type="scientific">Penicillium daleae</name>
    <dbReference type="NCBI Taxonomy" id="63821"/>
    <lineage>
        <taxon>Eukaryota</taxon>
        <taxon>Fungi</taxon>
        <taxon>Dikarya</taxon>
        <taxon>Ascomycota</taxon>
        <taxon>Pezizomycotina</taxon>
        <taxon>Eurotiomycetes</taxon>
        <taxon>Eurotiomycetidae</taxon>
        <taxon>Eurotiales</taxon>
        <taxon>Aspergillaceae</taxon>
        <taxon>Penicillium</taxon>
    </lineage>
</organism>
<evidence type="ECO:0000256" key="1">
    <source>
        <dbReference type="SAM" id="MobiDB-lite"/>
    </source>
</evidence>
<name>A0AAD6CG04_9EURO</name>
<accession>A0AAD6CG04</accession>